<keyword evidence="3" id="KW-1185">Reference proteome</keyword>
<dbReference type="STRING" id="89065.SAMN05216605_11982"/>
<dbReference type="SMART" id="SM00530">
    <property type="entry name" value="HTH_XRE"/>
    <property type="match status" value="1"/>
</dbReference>
<dbReference type="OrthoDB" id="9800901at2"/>
<reference evidence="3" key="1">
    <citation type="submission" date="2016-10" db="EMBL/GenBank/DDBJ databases">
        <authorList>
            <person name="Varghese N."/>
            <person name="Submissions S."/>
        </authorList>
    </citation>
    <scope>NUCLEOTIDE SEQUENCE [LARGE SCALE GENOMIC DNA]</scope>
    <source>
        <strain evidence="3">ATCC 700689</strain>
    </source>
</reference>
<accession>A0A1G8PR29</accession>
<evidence type="ECO:0000313" key="2">
    <source>
        <dbReference type="EMBL" id="SDI94893.1"/>
    </source>
</evidence>
<dbReference type="EMBL" id="FNCO01000019">
    <property type="protein sequence ID" value="SDI94893.1"/>
    <property type="molecule type" value="Genomic_DNA"/>
</dbReference>
<dbReference type="AlphaFoldDB" id="A0A1G8PR29"/>
<gene>
    <name evidence="2" type="ORF">SAMN05216605_11982</name>
</gene>
<dbReference type="PROSITE" id="PS50943">
    <property type="entry name" value="HTH_CROC1"/>
    <property type="match status" value="1"/>
</dbReference>
<protein>
    <submittedName>
        <fullName evidence="2">Helix-turn-helix domain of resolvase</fullName>
    </submittedName>
</protein>
<dbReference type="InterPro" id="IPR010982">
    <property type="entry name" value="Lambda_DNA-bd_dom_sf"/>
</dbReference>
<name>A0A1G8PR29_9PSED</name>
<dbReference type="GO" id="GO:0003677">
    <property type="term" value="F:DNA binding"/>
    <property type="evidence" value="ECO:0007669"/>
    <property type="project" value="InterPro"/>
</dbReference>
<proteinExistence type="predicted"/>
<dbReference type="Gene3D" id="1.10.260.40">
    <property type="entry name" value="lambda repressor-like DNA-binding domains"/>
    <property type="match status" value="1"/>
</dbReference>
<sequence length="154" mass="16617">MLLNEALAVVVRGMRKSRGLSQEDFKSIDRSYLARIEAGRANVSLDVLQGIAQTLEVEVELLLLLAVGVQINVPAVDLCQRLGHKAALLAESGVFADIAEAAMTPRASSGRRRKSDPVQTAADARKLRAEGLSLADIAKSLQLSKTTIHRYLAQ</sequence>
<dbReference type="SUPFAM" id="SSF47413">
    <property type="entry name" value="lambda repressor-like DNA-binding domains"/>
    <property type="match status" value="1"/>
</dbReference>
<dbReference type="InterPro" id="IPR006120">
    <property type="entry name" value="Resolvase_HTH_dom"/>
</dbReference>
<dbReference type="InterPro" id="IPR001387">
    <property type="entry name" value="Cro/C1-type_HTH"/>
</dbReference>
<dbReference type="Pfam" id="PF01381">
    <property type="entry name" value="HTH_3"/>
    <property type="match status" value="1"/>
</dbReference>
<evidence type="ECO:0000259" key="1">
    <source>
        <dbReference type="PROSITE" id="PS50943"/>
    </source>
</evidence>
<feature type="domain" description="HTH cro/C1-type" evidence="1">
    <location>
        <begin position="11"/>
        <end position="62"/>
    </location>
</feature>
<dbReference type="Pfam" id="PF02796">
    <property type="entry name" value="HTH_7"/>
    <property type="match status" value="1"/>
</dbReference>
<dbReference type="CDD" id="cd00093">
    <property type="entry name" value="HTH_XRE"/>
    <property type="match status" value="1"/>
</dbReference>
<dbReference type="GO" id="GO:0000150">
    <property type="term" value="F:DNA strand exchange activity"/>
    <property type="evidence" value="ECO:0007669"/>
    <property type="project" value="InterPro"/>
</dbReference>
<dbReference type="RefSeq" id="WP_074757776.1">
    <property type="nucleotide sequence ID" value="NZ_FNCO01000019.1"/>
</dbReference>
<organism evidence="2 3">
    <name type="scientific">Pseudomonas abietaniphila</name>
    <dbReference type="NCBI Taxonomy" id="89065"/>
    <lineage>
        <taxon>Bacteria</taxon>
        <taxon>Pseudomonadati</taxon>
        <taxon>Pseudomonadota</taxon>
        <taxon>Gammaproteobacteria</taxon>
        <taxon>Pseudomonadales</taxon>
        <taxon>Pseudomonadaceae</taxon>
        <taxon>Pseudomonas</taxon>
    </lineage>
</organism>
<evidence type="ECO:0000313" key="3">
    <source>
        <dbReference type="Proteomes" id="UP000182894"/>
    </source>
</evidence>
<dbReference type="Proteomes" id="UP000182894">
    <property type="component" value="Unassembled WGS sequence"/>
</dbReference>